<proteinExistence type="predicted"/>
<protein>
    <recommendedName>
        <fullName evidence="2">Transposase MuDR plant domain-containing protein</fullName>
    </recommendedName>
</protein>
<sequence length="143" mass="16381">MQDDDAIVEDISDVEVDLGFLGNLGKGIMYEALDPGAESDGANSWHSEEIKIPPNSEDELESNGKLDEFSILKEGQRFGELKLQVGMKFNTKQEFRNVVRDFTIQEGRWIKFIKNDSVRCWAVCQVDECHWVMYASRDHEDCC</sequence>
<gene>
    <name evidence="3" type="ORF">Ahy_B01g056539</name>
</gene>
<organism evidence="3 4">
    <name type="scientific">Arachis hypogaea</name>
    <name type="common">Peanut</name>
    <dbReference type="NCBI Taxonomy" id="3818"/>
    <lineage>
        <taxon>Eukaryota</taxon>
        <taxon>Viridiplantae</taxon>
        <taxon>Streptophyta</taxon>
        <taxon>Embryophyta</taxon>
        <taxon>Tracheophyta</taxon>
        <taxon>Spermatophyta</taxon>
        <taxon>Magnoliopsida</taxon>
        <taxon>eudicotyledons</taxon>
        <taxon>Gunneridae</taxon>
        <taxon>Pentapetalae</taxon>
        <taxon>rosids</taxon>
        <taxon>fabids</taxon>
        <taxon>Fabales</taxon>
        <taxon>Fabaceae</taxon>
        <taxon>Papilionoideae</taxon>
        <taxon>50 kb inversion clade</taxon>
        <taxon>dalbergioids sensu lato</taxon>
        <taxon>Dalbergieae</taxon>
        <taxon>Pterocarpus clade</taxon>
        <taxon>Arachis</taxon>
    </lineage>
</organism>
<evidence type="ECO:0000313" key="3">
    <source>
        <dbReference type="EMBL" id="RYR31674.1"/>
    </source>
</evidence>
<dbReference type="Proteomes" id="UP000289738">
    <property type="component" value="Chromosome B01"/>
</dbReference>
<dbReference type="AlphaFoldDB" id="A0A445AZ08"/>
<dbReference type="Pfam" id="PF03108">
    <property type="entry name" value="DBD_Tnp_Mut"/>
    <property type="match status" value="1"/>
</dbReference>
<evidence type="ECO:0000313" key="4">
    <source>
        <dbReference type="Proteomes" id="UP000289738"/>
    </source>
</evidence>
<feature type="region of interest" description="Disordered" evidence="1">
    <location>
        <begin position="37"/>
        <end position="62"/>
    </location>
</feature>
<reference evidence="3 4" key="1">
    <citation type="submission" date="2019-01" db="EMBL/GenBank/DDBJ databases">
        <title>Sequencing of cultivated peanut Arachis hypogaea provides insights into genome evolution and oil improvement.</title>
        <authorList>
            <person name="Chen X."/>
        </authorList>
    </citation>
    <scope>NUCLEOTIDE SEQUENCE [LARGE SCALE GENOMIC DNA]</scope>
    <source>
        <strain evidence="4">cv. Fuhuasheng</strain>
        <tissue evidence="3">Leaves</tissue>
    </source>
</reference>
<accession>A0A445AZ08</accession>
<evidence type="ECO:0000256" key="1">
    <source>
        <dbReference type="SAM" id="MobiDB-lite"/>
    </source>
</evidence>
<name>A0A445AZ08_ARAHY</name>
<evidence type="ECO:0000259" key="2">
    <source>
        <dbReference type="Pfam" id="PF03108"/>
    </source>
</evidence>
<feature type="domain" description="Transposase MuDR plant" evidence="2">
    <location>
        <begin position="81"/>
        <end position="140"/>
    </location>
</feature>
<keyword evidence="4" id="KW-1185">Reference proteome</keyword>
<dbReference type="InterPro" id="IPR004332">
    <property type="entry name" value="Transposase_MuDR"/>
</dbReference>
<comment type="caution">
    <text evidence="3">The sequence shown here is derived from an EMBL/GenBank/DDBJ whole genome shotgun (WGS) entry which is preliminary data.</text>
</comment>
<dbReference type="EMBL" id="SDMP01000011">
    <property type="protein sequence ID" value="RYR31674.1"/>
    <property type="molecule type" value="Genomic_DNA"/>
</dbReference>